<evidence type="ECO:0000259" key="11">
    <source>
        <dbReference type="Pfam" id="PF03779"/>
    </source>
</evidence>
<reference evidence="13 14" key="1">
    <citation type="submission" date="2019-03" db="EMBL/GenBank/DDBJ databases">
        <title>Genomic Encyclopedia of Type Strains, Phase IV (KMG-IV): sequencing the most valuable type-strain genomes for metagenomic binning, comparative biology and taxonomic classification.</title>
        <authorList>
            <person name="Goeker M."/>
        </authorList>
    </citation>
    <scope>NUCLEOTIDE SEQUENCE [LARGE SCALE GENOMIC DNA]</scope>
    <source>
        <strain evidence="13 14">DSM 11603</strain>
    </source>
</reference>
<evidence type="ECO:0000313" key="14">
    <source>
        <dbReference type="Proteomes" id="UP000294958"/>
    </source>
</evidence>
<dbReference type="GO" id="GO:0048038">
    <property type="term" value="F:quinone binding"/>
    <property type="evidence" value="ECO:0007669"/>
    <property type="project" value="UniProtKB-KW"/>
</dbReference>
<dbReference type="InterPro" id="IPR038354">
    <property type="entry name" value="VKOR_sf"/>
</dbReference>
<dbReference type="InterPro" id="IPR012932">
    <property type="entry name" value="VKOR"/>
</dbReference>
<dbReference type="EMBL" id="SNZF01000047">
    <property type="protein sequence ID" value="TDR30260.1"/>
    <property type="molecule type" value="Genomic_DNA"/>
</dbReference>
<keyword evidence="5 10" id="KW-1133">Transmembrane helix</keyword>
<evidence type="ECO:0000256" key="10">
    <source>
        <dbReference type="SAM" id="Phobius"/>
    </source>
</evidence>
<proteinExistence type="inferred from homology"/>
<dbReference type="Pfam" id="PF07884">
    <property type="entry name" value="VKOR"/>
    <property type="match status" value="1"/>
</dbReference>
<evidence type="ECO:0000256" key="6">
    <source>
        <dbReference type="ARBA" id="ARBA00023002"/>
    </source>
</evidence>
<feature type="transmembrane region" description="Helical" evidence="10">
    <location>
        <begin position="124"/>
        <end position="145"/>
    </location>
</feature>
<feature type="transmembrane region" description="Helical" evidence="10">
    <location>
        <begin position="341"/>
        <end position="358"/>
    </location>
</feature>
<comment type="caution">
    <text evidence="13">The sequence shown here is derived from an EMBL/GenBank/DDBJ whole genome shotgun (WGS) entry which is preliminary data.</text>
</comment>
<comment type="similarity">
    <text evidence="2">Belongs to the VKOR family.</text>
</comment>
<feature type="domain" description="SPW repeat-containing integral membrane" evidence="11">
    <location>
        <begin position="269"/>
        <end position="358"/>
    </location>
</feature>
<dbReference type="GO" id="GO:0016020">
    <property type="term" value="C:membrane"/>
    <property type="evidence" value="ECO:0007669"/>
    <property type="project" value="UniProtKB-SubCell"/>
</dbReference>
<dbReference type="InterPro" id="IPR005530">
    <property type="entry name" value="SPW"/>
</dbReference>
<dbReference type="CDD" id="cd12919">
    <property type="entry name" value="VKOR_2"/>
    <property type="match status" value="1"/>
</dbReference>
<organism evidence="13 14">
    <name type="scientific">Aquamicrobium defluvii</name>
    <dbReference type="NCBI Taxonomy" id="69279"/>
    <lineage>
        <taxon>Bacteria</taxon>
        <taxon>Pseudomonadati</taxon>
        <taxon>Pseudomonadota</taxon>
        <taxon>Alphaproteobacteria</taxon>
        <taxon>Hyphomicrobiales</taxon>
        <taxon>Phyllobacteriaceae</taxon>
        <taxon>Aquamicrobium</taxon>
    </lineage>
</organism>
<keyword evidence="6" id="KW-0560">Oxidoreductase</keyword>
<keyword evidence="4" id="KW-0874">Quinone</keyword>
<evidence type="ECO:0000256" key="1">
    <source>
        <dbReference type="ARBA" id="ARBA00004141"/>
    </source>
</evidence>
<feature type="transmembrane region" description="Helical" evidence="10">
    <location>
        <begin position="184"/>
        <end position="206"/>
    </location>
</feature>
<feature type="transmembrane region" description="Helical" evidence="10">
    <location>
        <begin position="74"/>
        <end position="94"/>
    </location>
</feature>
<evidence type="ECO:0000259" key="12">
    <source>
        <dbReference type="Pfam" id="PF07884"/>
    </source>
</evidence>
<sequence>MRQTPINCKATPLIFWTPNAAVYANDTLVGALVITFAILVPMMPGMSHEGMMDSSDMPPGWTYSPSTYLQRLPIIALGAIGFVISRVLAAYQLGHIDGVWEPFFSGDAVRNGTEYIITSDVSKAWPIADGGLGATTYMFEVLMGVMGGRARWRTMPWMVLLFGIVVVPLGVISIYFIIIQPIVIGTYCTLCLLAALAMLIMIPYSLDELVAMGQFLVLNKRRGRPFWRSFFKGDALPGSGEDKQSGFDSDLGGTIKSATRGVTVPWTLVGSAAVGLWLMFSRLAFGTEPPMADSDHLVGALIVTVAVMAMAEVARPLRFINVAFGLWLIASPWLLIGAAPLASGASVITGILLIALSLPRGPRSKEHYGSWDRYVV</sequence>
<evidence type="ECO:0000256" key="4">
    <source>
        <dbReference type="ARBA" id="ARBA00022719"/>
    </source>
</evidence>
<evidence type="ECO:0000256" key="8">
    <source>
        <dbReference type="ARBA" id="ARBA00023157"/>
    </source>
</evidence>
<keyword evidence="7 10" id="KW-0472">Membrane</keyword>
<evidence type="ECO:0000256" key="9">
    <source>
        <dbReference type="ARBA" id="ARBA00023284"/>
    </source>
</evidence>
<dbReference type="Pfam" id="PF03779">
    <property type="entry name" value="SPW"/>
    <property type="match status" value="1"/>
</dbReference>
<keyword evidence="9" id="KW-0676">Redox-active center</keyword>
<protein>
    <submittedName>
        <fullName evidence="13">SPW repeat-containing protein</fullName>
    </submittedName>
</protein>
<evidence type="ECO:0000256" key="2">
    <source>
        <dbReference type="ARBA" id="ARBA00006214"/>
    </source>
</evidence>
<feature type="transmembrane region" description="Helical" evidence="10">
    <location>
        <begin position="20"/>
        <end position="42"/>
    </location>
</feature>
<feature type="transmembrane region" description="Helical" evidence="10">
    <location>
        <begin position="266"/>
        <end position="285"/>
    </location>
</feature>
<keyword evidence="8" id="KW-1015">Disulfide bond</keyword>
<dbReference type="Proteomes" id="UP000294958">
    <property type="component" value="Unassembled WGS sequence"/>
</dbReference>
<comment type="subcellular location">
    <subcellularLocation>
        <location evidence="1">Membrane</location>
        <topology evidence="1">Multi-pass membrane protein</topology>
    </subcellularLocation>
</comment>
<gene>
    <name evidence="13" type="ORF">DES43_1476</name>
</gene>
<keyword evidence="14" id="KW-1185">Reference proteome</keyword>
<keyword evidence="3 10" id="KW-0812">Transmembrane</keyword>
<dbReference type="Gene3D" id="1.20.1440.130">
    <property type="entry name" value="VKOR domain"/>
    <property type="match status" value="1"/>
</dbReference>
<feature type="transmembrane region" description="Helical" evidence="10">
    <location>
        <begin position="157"/>
        <end position="178"/>
    </location>
</feature>
<evidence type="ECO:0000256" key="7">
    <source>
        <dbReference type="ARBA" id="ARBA00023136"/>
    </source>
</evidence>
<feature type="domain" description="Vitamin K epoxide reductase" evidence="12">
    <location>
        <begin position="73"/>
        <end position="205"/>
    </location>
</feature>
<feature type="transmembrane region" description="Helical" evidence="10">
    <location>
        <begin position="297"/>
        <end position="314"/>
    </location>
</feature>
<dbReference type="GO" id="GO:0016491">
    <property type="term" value="F:oxidoreductase activity"/>
    <property type="evidence" value="ECO:0007669"/>
    <property type="project" value="UniProtKB-KW"/>
</dbReference>
<dbReference type="AlphaFoldDB" id="A0A4V3DJM1"/>
<evidence type="ECO:0000256" key="3">
    <source>
        <dbReference type="ARBA" id="ARBA00022692"/>
    </source>
</evidence>
<evidence type="ECO:0000256" key="5">
    <source>
        <dbReference type="ARBA" id="ARBA00022989"/>
    </source>
</evidence>
<evidence type="ECO:0000313" key="13">
    <source>
        <dbReference type="EMBL" id="TDR30260.1"/>
    </source>
</evidence>
<name>A0A4V3DJM1_9HYPH</name>
<accession>A0A4V3DJM1</accession>